<dbReference type="EMBL" id="NMUH01003315">
    <property type="protein sequence ID" value="MQM04947.1"/>
    <property type="molecule type" value="Genomic_DNA"/>
</dbReference>
<gene>
    <name evidence="2" type="ORF">Taro_037759</name>
</gene>
<organism evidence="2 3">
    <name type="scientific">Colocasia esculenta</name>
    <name type="common">Wild taro</name>
    <name type="synonym">Arum esculentum</name>
    <dbReference type="NCBI Taxonomy" id="4460"/>
    <lineage>
        <taxon>Eukaryota</taxon>
        <taxon>Viridiplantae</taxon>
        <taxon>Streptophyta</taxon>
        <taxon>Embryophyta</taxon>
        <taxon>Tracheophyta</taxon>
        <taxon>Spermatophyta</taxon>
        <taxon>Magnoliopsida</taxon>
        <taxon>Liliopsida</taxon>
        <taxon>Araceae</taxon>
        <taxon>Aroideae</taxon>
        <taxon>Colocasieae</taxon>
        <taxon>Colocasia</taxon>
    </lineage>
</organism>
<name>A0A843WBX2_COLES</name>
<sequence>MTEFILLEHELQTERKDSRSLTGERIEGGGVGFAPSLSQGPPWGGTSSQSSFSSITENKGDHLGEGGRQRGGAADGACGVEPQPWVHTLEVEQVLAVGQAPEDICILVVCQAYGAAQRVPGVLLGPAVGCRRLDLGVEQLRVVHEGGLVDARLHVHRCHLVDAVVAAALRRSS</sequence>
<dbReference type="AlphaFoldDB" id="A0A843WBX2"/>
<accession>A0A843WBX2</accession>
<dbReference type="Proteomes" id="UP000652761">
    <property type="component" value="Unassembled WGS sequence"/>
</dbReference>
<keyword evidence="3" id="KW-1185">Reference proteome</keyword>
<protein>
    <submittedName>
        <fullName evidence="2">Uncharacterized protein</fullName>
    </submittedName>
</protein>
<proteinExistence type="predicted"/>
<feature type="compositionally biased region" description="Basic and acidic residues" evidence="1">
    <location>
        <begin position="12"/>
        <end position="27"/>
    </location>
</feature>
<evidence type="ECO:0000256" key="1">
    <source>
        <dbReference type="SAM" id="MobiDB-lite"/>
    </source>
</evidence>
<comment type="caution">
    <text evidence="2">The sequence shown here is derived from an EMBL/GenBank/DDBJ whole genome shotgun (WGS) entry which is preliminary data.</text>
</comment>
<feature type="compositionally biased region" description="Basic and acidic residues" evidence="1">
    <location>
        <begin position="58"/>
        <end position="68"/>
    </location>
</feature>
<feature type="region of interest" description="Disordered" evidence="1">
    <location>
        <begin position="12"/>
        <end position="77"/>
    </location>
</feature>
<evidence type="ECO:0000313" key="3">
    <source>
        <dbReference type="Proteomes" id="UP000652761"/>
    </source>
</evidence>
<reference evidence="2" key="1">
    <citation type="submission" date="2017-07" db="EMBL/GenBank/DDBJ databases">
        <title>Taro Niue Genome Assembly and Annotation.</title>
        <authorList>
            <person name="Atibalentja N."/>
            <person name="Keating K."/>
            <person name="Fields C.J."/>
        </authorList>
    </citation>
    <scope>NUCLEOTIDE SEQUENCE</scope>
    <source>
        <strain evidence="2">Niue_2</strain>
        <tissue evidence="2">Leaf</tissue>
    </source>
</reference>
<evidence type="ECO:0000313" key="2">
    <source>
        <dbReference type="EMBL" id="MQM04947.1"/>
    </source>
</evidence>